<feature type="coiled-coil region" evidence="1">
    <location>
        <begin position="1050"/>
        <end position="1198"/>
    </location>
</feature>
<feature type="compositionally biased region" description="Basic and acidic residues" evidence="2">
    <location>
        <begin position="434"/>
        <end position="443"/>
    </location>
</feature>
<keyword evidence="1" id="KW-0175">Coiled coil</keyword>
<proteinExistence type="predicted"/>
<feature type="compositionally biased region" description="Polar residues" evidence="2">
    <location>
        <begin position="390"/>
        <end position="402"/>
    </location>
</feature>
<feature type="region of interest" description="Disordered" evidence="2">
    <location>
        <begin position="907"/>
        <end position="939"/>
    </location>
</feature>
<feature type="coiled-coil region" evidence="1">
    <location>
        <begin position="941"/>
        <end position="1013"/>
    </location>
</feature>
<feature type="coiled-coil region" evidence="1">
    <location>
        <begin position="526"/>
        <end position="612"/>
    </location>
</feature>
<feature type="compositionally biased region" description="Polar residues" evidence="2">
    <location>
        <begin position="423"/>
        <end position="432"/>
    </location>
</feature>
<feature type="coiled-coil region" evidence="1">
    <location>
        <begin position="1929"/>
        <end position="2053"/>
    </location>
</feature>
<sequence length="2930" mass="339784">MSESKNININPDQDKKIEVSDPNIAALSEVSSVAGSVKQNKHATSSERQMKFKRAQKCLENAALVSKRIKEHRKATAELLGRPFEDDIGDTASEIATTISERTGYSVATDTSTTLSVQDALNIPGISESLANTLKQKELLMERIKQYKEISKRPMKKTVQTPKKESISETIDLKKGSENIDITKLMNTIKEKENNLSVMQVKMRAMETTILDLQEKNNEKDQIIEAKNRATTLMSDSLSKKEKDTLDLLEDTKEQMIKMQTNFITMETEWKQEKQKLIYEIEEKNDKIRSLEEANTILENSRFEITIAHSKLAEELDLKTKEVMELQEKISQLSDNSTQLTIEEKPVEEEKGSIEICNMEELSKKIELLEQINFEIRQTNKELENQLTAMNQETKPSVSPNKRGSPLPARKTGRGSKMKSPWSHLSSESLQETGKGKSEKPKPDMMLQSLNKEILQKEYMLAQKDTLIMELQSTIDKKEATISELELLLKTSKQIVETSDMAIAVDLQTSLKDTDSTRDTATKISVEELEEKLKLAQDQIVALNEEIEASNKNMIKVKSNFKIKLKQMQKTIENFSKVSDANAEIVKLNEELHQLTQKVAELEEEKGNLQLHLVDYDGGRLTESEVYKKLVEMENLSETRLKSITLLETQKFDLVQELHSLQQKNLEMEDKLADISSLQNEQVCSEMKSVQLEEQIDKLQASKQELELIIDNLKLDREQLNGTIKILQEEKEELLQKLDNYIQENIELTDKLEKLSAEKVSSAESIEIVESLTTQEKLELEEYNKSLQTEKKTEDSHPDYSNQSEKHEIQKEKLIEEAIELKKKIDLFSCERQEVMEKMNKLSLENESLNENLQELTDQCNNLKTTIEQLNLEKAKLISLNDDLNHQIEELKHERSEILKETADAIKPSNTEDTTDGMMTESVHHDDKSAGDKGTSRTKSVKQLTKEILKLKNTIKEREDEIADCQMKILSLEEQQDKQKESLVSNASNEKLIKKLTDENDQLRKEIDTITNENKAGHDLHINQAELLQAEIQKVHQEYTSAINARDTRIHELENILLEYEKQVINYSNTLQQKDKELSEYINQITKLNDVSQKLKSTVDLLEEEKAKDQNNELIKSLNKQIAFYQSTLSDYEEKFRAVEEEKAQLMTVKSKLENKNSSLEAELKKLHETFAEKQDVIKELQSQQQKQQEELSSVVLQAKERDEEIHEIKLQLRKESIDNEKLHNIVVQKSSEFNELTKLYEDAKEKLSSISVDKNFQNEQYTAMENKNKELMEKLKKFALNIKKKTAMYTELENQYHEIQKQLEYKNEQYDQLLIQVETIPALQEKLKHAEEEFNRLQSQKLIIEQKSQEILHLQSEIETLHSQITINADTIKKLNESMDSLNKDVYFARDENVTLKNQIETLNKKIVEYEIEQKNNANILTKISCLESDLNQKNDQIIELTNQIEIQNERLSQVQFGHDAKVQERDMYIESLQSEIDKYKNRIYRLQESISAMENSRRSLEQKTDDLDTQLHEKQKAYNEYTDQEDELVNRLAVLIDIDRVAEKQLHEIESENKELRFKVQNLNEEIQKIQKSCFDLQNKCNLLEDKAKKADTAESEIITYQNNIRDLEADLKRVTHDHSTLVAQKKKDIEELELEFNMQIENDFKEKKILSEKYEKINEHVSQLELKLNEYRNTIESLNVNLSELVAENQMLVKNKTNNIQKETSDYTEQYISEINKLNAILNSKNQEILVLTDKIQKLQENNLSNMAQLDSKNSNLTEELQSTSQKINNLLEELDILKRQNEHLQTVINQKDEQIRQITENTKLVFEMNIPKTEGMTISSTIEAMNEEPKPFDISYLQSQIISDTKPATVEPLPHVAKTVPDAKMKQSPHVISSTGVIEETIVPKKSYICYTKEEEEKSELDPFNSDEGWGLGASEEPEEVIPGFANLNQQIQQLNDANQKLKSELDTTNAKLLKALKKLKELKVTNDMLSNELQLTKQISQSSMLDMAIESELSNNVEVLEKKIQELNADLSKEKREKEYLKKQNEVFKNANDRLTEMKEKMDNELQMWKYNFKQVNDKVSSLQWDGELKDTTDYTNTRPISTHTRVDNSEVQEEMIKLEKENDELQNTIDNMIVQNKELSVQLEQFKSELSNLKQQLQQRQESCDNCKNVNVQIQEITKQKEQLQMEINALKQQLEQKVCENCEVIKRQLHETLKRFSDLEESHKILNENKNQLETRHGELILEIENLQRNIQDNEFLYKTNENDLVQKNNELLQEIECLKIVESEANIKILSLNNELENIQLEMTKEKQKVQSEHDINAVALAEKCHSMEEHCLNLKNNLDDAHKKIYVLEEQNKQSSENITEYEKQIHDLNIKLQNLNTENDQLLSTVTELRSSVSSAMDQRGFEIAELWKQHLAQRESEFQQTEQDLRSQLNASEAKYEQLLEKVQSSNQEETNKIILAEQISSLQNKLQEKEEHLTSLKDKYAEVINQLDILRSEMEDEKIIHENKIFEHQEEYEKIIQELNKNNQEQCDQIESKMKNLQIELEATKSVNSTLSQEIEDLRNNYENKISDLVKQLQVKDSEIFQKTHDFTITLTQRNDEFENVRKQLIEYEKRIEDLTYEKESELAILRLKMHEHTDGFDKKLKEMEDEKNNLSESLKEKIIECTNLNKQISDLNKVLEEYANRATETQMVLESQELEIVTLKDEVSSLKDSLRAASSRIEKHVTFASGTKPGPDGGEYAPSGLDKELLDAVPRAELDLALYMLHQRDVRCEELTMELTQLLEERDTLQIRLSDSLRSFEDLKSRCNSAGLDTSIGSSKDGISELASFSIEKENQFVDTHKAHTSRSSSISDPDADKPKLQAKLSELRSVKHSRDVRLRNESEQRQLGMRLLHRDVANLPPEAVEQLTQAHHTLSRDTQSTPTVLLNWLRGKSTPKVVHM</sequence>
<feature type="coiled-coil region" evidence="1">
    <location>
        <begin position="2094"/>
        <end position="2237"/>
    </location>
</feature>
<feature type="coiled-coil region" evidence="1">
    <location>
        <begin position="182"/>
        <end position="233"/>
    </location>
</feature>
<feature type="coiled-coil region" evidence="1">
    <location>
        <begin position="1725"/>
        <end position="1805"/>
    </location>
</feature>
<dbReference type="OrthoDB" id="2441647at2759"/>
<evidence type="ECO:0000313" key="3">
    <source>
        <dbReference type="EMBL" id="CAH0717288.1"/>
    </source>
</evidence>
<dbReference type="PANTHER" id="PTHR23159:SF31">
    <property type="entry name" value="CENTROSOME-ASSOCIATED PROTEIN CEP250 ISOFORM X1"/>
    <property type="match status" value="1"/>
</dbReference>
<evidence type="ECO:0000313" key="4">
    <source>
        <dbReference type="Proteomes" id="UP000838878"/>
    </source>
</evidence>
<keyword evidence="4" id="KW-1185">Reference proteome</keyword>
<feature type="region of interest" description="Disordered" evidence="2">
    <location>
        <begin position="786"/>
        <end position="809"/>
    </location>
</feature>
<evidence type="ECO:0000256" key="2">
    <source>
        <dbReference type="SAM" id="MobiDB-lite"/>
    </source>
</evidence>
<organism evidence="3 4">
    <name type="scientific">Brenthis ino</name>
    <name type="common">lesser marbled fritillary</name>
    <dbReference type="NCBI Taxonomy" id="405034"/>
    <lineage>
        <taxon>Eukaryota</taxon>
        <taxon>Metazoa</taxon>
        <taxon>Ecdysozoa</taxon>
        <taxon>Arthropoda</taxon>
        <taxon>Hexapoda</taxon>
        <taxon>Insecta</taxon>
        <taxon>Pterygota</taxon>
        <taxon>Neoptera</taxon>
        <taxon>Endopterygota</taxon>
        <taxon>Lepidoptera</taxon>
        <taxon>Glossata</taxon>
        <taxon>Ditrysia</taxon>
        <taxon>Papilionoidea</taxon>
        <taxon>Nymphalidae</taxon>
        <taxon>Heliconiinae</taxon>
        <taxon>Argynnini</taxon>
        <taxon>Brenthis</taxon>
    </lineage>
</organism>
<name>A0A8J9UBG4_9NEOP</name>
<feature type="non-terminal residue" evidence="3">
    <location>
        <position position="2930"/>
    </location>
</feature>
<feature type="coiled-coil region" evidence="1">
    <location>
        <begin position="658"/>
        <end position="758"/>
    </location>
</feature>
<gene>
    <name evidence="3" type="ORF">BINO364_LOCUS3915</name>
</gene>
<dbReference type="Gene3D" id="1.10.287.1490">
    <property type="match status" value="2"/>
</dbReference>
<dbReference type="PANTHER" id="PTHR23159">
    <property type="entry name" value="CENTROSOMAL PROTEIN 2"/>
    <property type="match status" value="1"/>
</dbReference>
<dbReference type="Proteomes" id="UP000838878">
    <property type="component" value="Chromosome 12"/>
</dbReference>
<dbReference type="EMBL" id="OV170232">
    <property type="protein sequence ID" value="CAH0717288.1"/>
    <property type="molecule type" value="Genomic_DNA"/>
</dbReference>
<evidence type="ECO:0000256" key="1">
    <source>
        <dbReference type="SAM" id="Coils"/>
    </source>
</evidence>
<accession>A0A8J9UBG4</accession>
<protein>
    <submittedName>
        <fullName evidence="3">Uncharacterized protein</fullName>
    </submittedName>
</protein>
<feature type="coiled-coil region" evidence="1">
    <location>
        <begin position="2413"/>
        <end position="2709"/>
    </location>
</feature>
<reference evidence="3" key="1">
    <citation type="submission" date="2021-12" db="EMBL/GenBank/DDBJ databases">
        <authorList>
            <person name="Martin H S."/>
        </authorList>
    </citation>
    <scope>NUCLEOTIDE SEQUENCE</scope>
</reference>
<feature type="region of interest" description="Disordered" evidence="2">
    <location>
        <begin position="390"/>
        <end position="444"/>
    </location>
</feature>
<feature type="coiled-coil region" evidence="1">
    <location>
        <begin position="2270"/>
        <end position="2382"/>
    </location>
</feature>
<feature type="compositionally biased region" description="Basic and acidic residues" evidence="2">
    <location>
        <begin position="922"/>
        <end position="935"/>
    </location>
</feature>
<feature type="coiled-coil region" evidence="1">
    <location>
        <begin position="1227"/>
        <end position="1698"/>
    </location>
</feature>